<dbReference type="SUPFAM" id="SSF55653">
    <property type="entry name" value="Ribosomal protein L9 C-domain"/>
    <property type="match status" value="1"/>
</dbReference>
<keyword evidence="4 7" id="KW-0689">Ribosomal protein</keyword>
<dbReference type="InterPro" id="IPR020070">
    <property type="entry name" value="Ribosomal_bL9_N"/>
</dbReference>
<evidence type="ECO:0000256" key="6">
    <source>
        <dbReference type="ARBA" id="ARBA00035292"/>
    </source>
</evidence>
<dbReference type="InterPro" id="IPR000244">
    <property type="entry name" value="Ribosomal_bL9"/>
</dbReference>
<dbReference type="GO" id="GO:0003735">
    <property type="term" value="F:structural constituent of ribosome"/>
    <property type="evidence" value="ECO:0007669"/>
    <property type="project" value="InterPro"/>
</dbReference>
<name>A0A368E451_9PROT</name>
<feature type="region of interest" description="Disordered" evidence="9">
    <location>
        <begin position="147"/>
        <end position="230"/>
    </location>
</feature>
<dbReference type="NCBIfam" id="TIGR00158">
    <property type="entry name" value="L9"/>
    <property type="match status" value="1"/>
</dbReference>
<dbReference type="Pfam" id="PF03948">
    <property type="entry name" value="Ribosomal_L9_C"/>
    <property type="match status" value="1"/>
</dbReference>
<dbReference type="GO" id="GO:0005840">
    <property type="term" value="C:ribosome"/>
    <property type="evidence" value="ECO:0007669"/>
    <property type="project" value="UniProtKB-KW"/>
</dbReference>
<keyword evidence="2 7" id="KW-0699">rRNA-binding</keyword>
<dbReference type="AlphaFoldDB" id="A0A368E451"/>
<evidence type="ECO:0000256" key="5">
    <source>
        <dbReference type="ARBA" id="ARBA00023274"/>
    </source>
</evidence>
<feature type="coiled-coil region" evidence="8">
    <location>
        <begin position="37"/>
        <end position="71"/>
    </location>
</feature>
<dbReference type="InterPro" id="IPR020594">
    <property type="entry name" value="Ribosomal_bL9_bac/chp"/>
</dbReference>
<comment type="function">
    <text evidence="7">Binds to the 23S rRNA.</text>
</comment>
<organism evidence="11 12">
    <name type="scientific">PS1 clade bacterium</name>
    <dbReference type="NCBI Taxonomy" id="2175152"/>
    <lineage>
        <taxon>Bacteria</taxon>
        <taxon>Pseudomonadati</taxon>
        <taxon>Pseudomonadota</taxon>
        <taxon>Alphaproteobacteria</taxon>
        <taxon>PS1 clade</taxon>
    </lineage>
</organism>
<evidence type="ECO:0000313" key="12">
    <source>
        <dbReference type="Proteomes" id="UP000252132"/>
    </source>
</evidence>
<evidence type="ECO:0000256" key="4">
    <source>
        <dbReference type="ARBA" id="ARBA00022980"/>
    </source>
</evidence>
<dbReference type="Pfam" id="PF01281">
    <property type="entry name" value="Ribosomal_L9_N"/>
    <property type="match status" value="1"/>
</dbReference>
<dbReference type="Gene3D" id="3.10.430.100">
    <property type="entry name" value="Ribosomal protein L9, C-terminal domain"/>
    <property type="match status" value="1"/>
</dbReference>
<reference evidence="11 12" key="1">
    <citation type="journal article" date="2018" name="Microbiome">
        <title>Fine metagenomic profile of the Mediterranean stratified and mixed water columns revealed by assembly and recruitment.</title>
        <authorList>
            <person name="Haro-Moreno J.M."/>
            <person name="Lopez-Perez M."/>
            <person name="De La Torre J.R."/>
            <person name="Picazo A."/>
            <person name="Camacho A."/>
            <person name="Rodriguez-Valera F."/>
        </authorList>
    </citation>
    <scope>NUCLEOTIDE SEQUENCE [LARGE SCALE GENOMIC DNA]</scope>
    <source>
        <strain evidence="11">MED-G55</strain>
    </source>
</reference>
<feature type="domain" description="Ribosomal protein L9" evidence="10">
    <location>
        <begin position="13"/>
        <end position="40"/>
    </location>
</feature>
<sequence>MQVVLLERIAKLGQMGDVVTVKDGYARNFLLPQGKALRANKSNLERFENERAQLEARNLEQKSEAESVKAKLDGETVIIIRQSGETGQLYGSVSPRDIAEALTDKGFNLERGQIGLDAPIKILGLHETNVILHPEVSSTVTVNVARTEEEAERQSKGEDVTIEKIEEEEIMLQAEEVFEEGAETDLSEETESEDTQEVEDAPETDEETEEETATESNEENSSEEAEDTTE</sequence>
<evidence type="ECO:0000259" key="10">
    <source>
        <dbReference type="PROSITE" id="PS00651"/>
    </source>
</evidence>
<feature type="compositionally biased region" description="Acidic residues" evidence="9">
    <location>
        <begin position="165"/>
        <end position="230"/>
    </location>
</feature>
<proteinExistence type="inferred from homology"/>
<dbReference type="PANTHER" id="PTHR21368">
    <property type="entry name" value="50S RIBOSOMAL PROTEIN L9"/>
    <property type="match status" value="1"/>
</dbReference>
<comment type="caution">
    <text evidence="11">The sequence shown here is derived from an EMBL/GenBank/DDBJ whole genome shotgun (WGS) entry which is preliminary data.</text>
</comment>
<evidence type="ECO:0000256" key="8">
    <source>
        <dbReference type="SAM" id="Coils"/>
    </source>
</evidence>
<dbReference type="Proteomes" id="UP000252132">
    <property type="component" value="Unassembled WGS sequence"/>
</dbReference>
<dbReference type="GO" id="GO:0006412">
    <property type="term" value="P:translation"/>
    <property type="evidence" value="ECO:0007669"/>
    <property type="project" value="UniProtKB-UniRule"/>
</dbReference>
<evidence type="ECO:0000256" key="2">
    <source>
        <dbReference type="ARBA" id="ARBA00022730"/>
    </source>
</evidence>
<evidence type="ECO:0000256" key="9">
    <source>
        <dbReference type="SAM" id="MobiDB-lite"/>
    </source>
</evidence>
<keyword evidence="3 7" id="KW-0694">RNA-binding</keyword>
<dbReference type="HAMAP" id="MF_00503">
    <property type="entry name" value="Ribosomal_bL9"/>
    <property type="match status" value="1"/>
</dbReference>
<dbReference type="EMBL" id="QOQF01000002">
    <property type="protein sequence ID" value="RCL78241.1"/>
    <property type="molecule type" value="Genomic_DNA"/>
</dbReference>
<accession>A0A368E451</accession>
<dbReference type="SUPFAM" id="SSF55658">
    <property type="entry name" value="L9 N-domain-like"/>
    <property type="match status" value="1"/>
</dbReference>
<keyword evidence="8" id="KW-0175">Coiled coil</keyword>
<protein>
    <recommendedName>
        <fullName evidence="6 7">Large ribosomal subunit protein bL9</fullName>
    </recommendedName>
</protein>
<dbReference type="InterPro" id="IPR009027">
    <property type="entry name" value="Ribosomal_bL9/RNase_H1_N"/>
</dbReference>
<comment type="similarity">
    <text evidence="1 7">Belongs to the bacterial ribosomal protein bL9 family.</text>
</comment>
<gene>
    <name evidence="7" type="primary">rplI</name>
    <name evidence="11" type="ORF">DBW69_00800</name>
</gene>
<keyword evidence="5 7" id="KW-0687">Ribonucleoprotein</keyword>
<dbReference type="GO" id="GO:1990904">
    <property type="term" value="C:ribonucleoprotein complex"/>
    <property type="evidence" value="ECO:0007669"/>
    <property type="project" value="UniProtKB-KW"/>
</dbReference>
<dbReference type="InterPro" id="IPR036791">
    <property type="entry name" value="Ribosomal_bL9_C_sf"/>
</dbReference>
<dbReference type="PROSITE" id="PS00651">
    <property type="entry name" value="RIBOSOMAL_L9"/>
    <property type="match status" value="1"/>
</dbReference>
<evidence type="ECO:0000256" key="3">
    <source>
        <dbReference type="ARBA" id="ARBA00022884"/>
    </source>
</evidence>
<evidence type="ECO:0000256" key="7">
    <source>
        <dbReference type="HAMAP-Rule" id="MF_00503"/>
    </source>
</evidence>
<evidence type="ECO:0000256" key="1">
    <source>
        <dbReference type="ARBA" id="ARBA00010605"/>
    </source>
</evidence>
<dbReference type="InterPro" id="IPR020069">
    <property type="entry name" value="Ribosomal_bL9_C"/>
</dbReference>
<evidence type="ECO:0000313" key="11">
    <source>
        <dbReference type="EMBL" id="RCL78241.1"/>
    </source>
</evidence>
<dbReference type="InterPro" id="IPR036935">
    <property type="entry name" value="Ribosomal_bL9_N_sf"/>
</dbReference>
<dbReference type="Gene3D" id="3.40.5.10">
    <property type="entry name" value="Ribosomal protein L9, N-terminal domain"/>
    <property type="match status" value="1"/>
</dbReference>
<feature type="compositionally biased region" description="Basic and acidic residues" evidence="9">
    <location>
        <begin position="147"/>
        <end position="164"/>
    </location>
</feature>
<dbReference type="GO" id="GO:0019843">
    <property type="term" value="F:rRNA binding"/>
    <property type="evidence" value="ECO:0007669"/>
    <property type="project" value="UniProtKB-UniRule"/>
</dbReference>